<dbReference type="Proteomes" id="UP000760860">
    <property type="component" value="Unassembled WGS sequence"/>
</dbReference>
<dbReference type="EMBL" id="RCMG01000868">
    <property type="protein sequence ID" value="KAG2844177.1"/>
    <property type="molecule type" value="Genomic_DNA"/>
</dbReference>
<dbReference type="EMBL" id="RCMV01000267">
    <property type="protein sequence ID" value="KAG3220370.1"/>
    <property type="molecule type" value="Genomic_DNA"/>
</dbReference>
<evidence type="ECO:0000313" key="2">
    <source>
        <dbReference type="EMBL" id="KAG2844177.1"/>
    </source>
</evidence>
<dbReference type="GO" id="GO:0015074">
    <property type="term" value="P:DNA integration"/>
    <property type="evidence" value="ECO:0007669"/>
    <property type="project" value="InterPro"/>
</dbReference>
<reference evidence="2" key="2">
    <citation type="submission" date="2018-10" db="EMBL/GenBank/DDBJ databases">
        <title>Effector identification in a new, highly contiguous assembly of the strawberry crown rot pathogen Phytophthora cactorum.</title>
        <authorList>
            <person name="Armitage A.D."/>
            <person name="Nellist C.F."/>
            <person name="Bates H."/>
            <person name="Vickerstaff R.J."/>
            <person name="Harrison R.J."/>
        </authorList>
    </citation>
    <scope>NUCLEOTIDE SEQUENCE</scope>
    <source>
        <strain evidence="2">15-7</strain>
        <strain evidence="3">4032</strain>
        <strain evidence="4">4040</strain>
        <strain evidence="5">P415</strain>
        <strain evidence="6">P421</strain>
    </source>
</reference>
<dbReference type="InterPro" id="IPR039537">
    <property type="entry name" value="Retrotran_Ty1/copia-like"/>
</dbReference>
<name>A0A329RHV1_9STRA</name>
<evidence type="ECO:0000313" key="8">
    <source>
        <dbReference type="Proteomes" id="UP000251314"/>
    </source>
</evidence>
<dbReference type="PANTHER" id="PTHR42648:SF28">
    <property type="entry name" value="TRANSPOSON-ENCODED PROTEIN WITH RIBONUCLEASE H-LIKE AND RETROVIRUS ZINC FINGER-LIKE DOMAINS"/>
    <property type="match status" value="1"/>
</dbReference>
<reference evidence="7 8" key="1">
    <citation type="submission" date="2018-01" db="EMBL/GenBank/DDBJ databases">
        <title>Draft genome of the strawberry crown rot pathogen Phytophthora cactorum.</title>
        <authorList>
            <person name="Armitage A.D."/>
            <person name="Lysoe E."/>
            <person name="Nellist C.F."/>
            <person name="Harrison R.J."/>
            <person name="Brurberg M.B."/>
        </authorList>
    </citation>
    <scope>NUCLEOTIDE SEQUENCE [LARGE SCALE GENOMIC DNA]</scope>
    <source>
        <strain evidence="7 8">10300</strain>
    </source>
</reference>
<dbReference type="PANTHER" id="PTHR42648">
    <property type="entry name" value="TRANSPOSASE, PUTATIVE-RELATED"/>
    <property type="match status" value="1"/>
</dbReference>
<protein>
    <recommendedName>
        <fullName evidence="1">Integrase catalytic domain-containing protein</fullName>
    </recommendedName>
</protein>
<dbReference type="EMBL" id="RCML01000133">
    <property type="protein sequence ID" value="KAG2989478.1"/>
    <property type="molecule type" value="Genomic_DNA"/>
</dbReference>
<proteinExistence type="predicted"/>
<organism evidence="7 8">
    <name type="scientific">Phytophthora cactorum</name>
    <dbReference type="NCBI Taxonomy" id="29920"/>
    <lineage>
        <taxon>Eukaryota</taxon>
        <taxon>Sar</taxon>
        <taxon>Stramenopiles</taxon>
        <taxon>Oomycota</taxon>
        <taxon>Peronosporomycetes</taxon>
        <taxon>Peronosporales</taxon>
        <taxon>Peronosporaceae</taxon>
        <taxon>Phytophthora</taxon>
    </lineage>
</organism>
<keyword evidence="8" id="KW-1185">Reference proteome</keyword>
<dbReference type="EMBL" id="RCMK01000832">
    <property type="protein sequence ID" value="KAG2910805.1"/>
    <property type="molecule type" value="Genomic_DNA"/>
</dbReference>
<evidence type="ECO:0000313" key="4">
    <source>
        <dbReference type="EMBL" id="KAG2910805.1"/>
    </source>
</evidence>
<gene>
    <name evidence="7" type="ORF">PC110_g19568</name>
    <name evidence="2" type="ORF">PC113_g18458</name>
    <name evidence="3" type="ORF">PC115_g17573</name>
    <name evidence="4" type="ORF">PC117_g19313</name>
    <name evidence="5" type="ORF">PC118_g6156</name>
    <name evidence="6" type="ORF">PC129_g8882</name>
</gene>
<dbReference type="AlphaFoldDB" id="A0A329RHV1"/>
<dbReference type="OrthoDB" id="122830at2759"/>
<dbReference type="InterPro" id="IPR025724">
    <property type="entry name" value="GAG-pre-integrase_dom"/>
</dbReference>
<dbReference type="Gene3D" id="3.30.420.10">
    <property type="entry name" value="Ribonuclease H-like superfamily/Ribonuclease H"/>
    <property type="match status" value="1"/>
</dbReference>
<dbReference type="InterPro" id="IPR036397">
    <property type="entry name" value="RNaseH_sf"/>
</dbReference>
<feature type="domain" description="Integrase catalytic" evidence="1">
    <location>
        <begin position="154"/>
        <end position="337"/>
    </location>
</feature>
<dbReference type="Pfam" id="PF13976">
    <property type="entry name" value="gag_pre-integrs"/>
    <property type="match status" value="1"/>
</dbReference>
<dbReference type="EMBL" id="MJFZ01000952">
    <property type="protein sequence ID" value="RAW24000.1"/>
    <property type="molecule type" value="Genomic_DNA"/>
</dbReference>
<evidence type="ECO:0000313" key="3">
    <source>
        <dbReference type="EMBL" id="KAG2896234.1"/>
    </source>
</evidence>
<sequence length="337" mass="38834">MIDEEMIFVFVEDVLYVPRAGCNLFSPGQALEQGFKMSWDQEAMMFGMSKDDTEVIRAKHEHRLWKFGAHNFGGVKVDKKTTAIKKQVVANFAVTDGVEDIDVWHARLGHTCPEYTRLMFDRGMAKGIMLKRRGKMDCADCHFGKQRRKTFRKKLEQKVNDIVFADLLFPGQHNDTQYSVVLVVMDGFSRFITTYMLKSKTEDEVNGLMKQYIAWAERQHGRRVDTVMTRRWCGESSDEEDEMIGPVKQVLTDKGREFCNNAIKHWYAKKGIVHTKVGPKSSQLNLVERSHQTLISMVKTMMHDSGLPRSFWTHALQTAVYVKNRVFAKAQGVHLTK</sequence>
<dbReference type="EMBL" id="RCMI01000844">
    <property type="protein sequence ID" value="KAG2896234.1"/>
    <property type="molecule type" value="Genomic_DNA"/>
</dbReference>
<dbReference type="InterPro" id="IPR001584">
    <property type="entry name" value="Integrase_cat-core"/>
</dbReference>
<dbReference type="SUPFAM" id="SSF53098">
    <property type="entry name" value="Ribonuclease H-like"/>
    <property type="match status" value="1"/>
</dbReference>
<dbReference type="Proteomes" id="UP000774804">
    <property type="component" value="Unassembled WGS sequence"/>
</dbReference>
<dbReference type="GO" id="GO:0003676">
    <property type="term" value="F:nucleic acid binding"/>
    <property type="evidence" value="ECO:0007669"/>
    <property type="project" value="InterPro"/>
</dbReference>
<dbReference type="VEuPathDB" id="FungiDB:PC110_g19568"/>
<evidence type="ECO:0000313" key="5">
    <source>
        <dbReference type="EMBL" id="KAG2989478.1"/>
    </source>
</evidence>
<dbReference type="Proteomes" id="UP000735874">
    <property type="component" value="Unassembled WGS sequence"/>
</dbReference>
<dbReference type="STRING" id="29920.A0A329RHV1"/>
<dbReference type="Proteomes" id="UP000251314">
    <property type="component" value="Unassembled WGS sequence"/>
</dbReference>
<accession>A0A329RHV1</accession>
<evidence type="ECO:0000259" key="1">
    <source>
        <dbReference type="PROSITE" id="PS50994"/>
    </source>
</evidence>
<dbReference type="InterPro" id="IPR012337">
    <property type="entry name" value="RNaseH-like_sf"/>
</dbReference>
<evidence type="ECO:0000313" key="6">
    <source>
        <dbReference type="EMBL" id="KAG3220370.1"/>
    </source>
</evidence>
<dbReference type="Proteomes" id="UP000697107">
    <property type="component" value="Unassembled WGS sequence"/>
</dbReference>
<dbReference type="PROSITE" id="PS50994">
    <property type="entry name" value="INTEGRASE"/>
    <property type="match status" value="1"/>
</dbReference>
<evidence type="ECO:0000313" key="7">
    <source>
        <dbReference type="EMBL" id="RAW24000.1"/>
    </source>
</evidence>
<dbReference type="Proteomes" id="UP000736787">
    <property type="component" value="Unassembled WGS sequence"/>
</dbReference>
<comment type="caution">
    <text evidence="7">The sequence shown here is derived from an EMBL/GenBank/DDBJ whole genome shotgun (WGS) entry which is preliminary data.</text>
</comment>